<protein>
    <submittedName>
        <fullName evidence="1">Uncharacterized protein</fullName>
    </submittedName>
</protein>
<organism evidence="1 2">
    <name type="scientific">Smittium mucronatum</name>
    <dbReference type="NCBI Taxonomy" id="133383"/>
    <lineage>
        <taxon>Eukaryota</taxon>
        <taxon>Fungi</taxon>
        <taxon>Fungi incertae sedis</taxon>
        <taxon>Zoopagomycota</taxon>
        <taxon>Kickxellomycotina</taxon>
        <taxon>Harpellomycetes</taxon>
        <taxon>Harpellales</taxon>
        <taxon>Legeriomycetaceae</taxon>
        <taxon>Smittium</taxon>
    </lineage>
</organism>
<sequence>MDEEIPIEQDLEGVDISSMGSFVESVGSAFNKLQKVLIENERKTAGIVEAMNSMLESSLKMGLSISL</sequence>
<evidence type="ECO:0000313" key="1">
    <source>
        <dbReference type="EMBL" id="OLY81232.1"/>
    </source>
</evidence>
<reference evidence="1 2" key="1">
    <citation type="journal article" date="2016" name="Mol. Biol. Evol.">
        <title>Genome-Wide Survey of Gut Fungi (Harpellales) Reveals the First Horizontally Transferred Ubiquitin Gene from a Mosquito Host.</title>
        <authorList>
            <person name="Wang Y."/>
            <person name="White M.M."/>
            <person name="Kvist S."/>
            <person name="Moncalvo J.M."/>
        </authorList>
    </citation>
    <scope>NUCLEOTIDE SEQUENCE [LARGE SCALE GENOMIC DNA]</scope>
    <source>
        <strain evidence="1 2">ALG-7-W6</strain>
    </source>
</reference>
<gene>
    <name evidence="1" type="ORF">AYI68_g4665</name>
</gene>
<evidence type="ECO:0000313" key="2">
    <source>
        <dbReference type="Proteomes" id="UP000187455"/>
    </source>
</evidence>
<proteinExistence type="predicted"/>
<keyword evidence="2" id="KW-1185">Reference proteome</keyword>
<name>A0A1R0GWH5_9FUNG</name>
<dbReference type="AlphaFoldDB" id="A0A1R0GWH5"/>
<accession>A0A1R0GWH5</accession>
<dbReference type="OrthoDB" id="5599039at2759"/>
<dbReference type="Proteomes" id="UP000187455">
    <property type="component" value="Unassembled WGS sequence"/>
</dbReference>
<comment type="caution">
    <text evidence="1">The sequence shown here is derived from an EMBL/GenBank/DDBJ whole genome shotgun (WGS) entry which is preliminary data.</text>
</comment>
<dbReference type="EMBL" id="LSSL01002650">
    <property type="protein sequence ID" value="OLY81232.1"/>
    <property type="molecule type" value="Genomic_DNA"/>
</dbReference>